<dbReference type="GO" id="GO:0098542">
    <property type="term" value="P:defense response to other organism"/>
    <property type="evidence" value="ECO:0007669"/>
    <property type="project" value="TreeGrafter"/>
</dbReference>
<dbReference type="InterPro" id="IPR044974">
    <property type="entry name" value="Disease_R_plants"/>
</dbReference>
<dbReference type="EMBL" id="JADFTS010000001">
    <property type="protein sequence ID" value="KAF9626522.1"/>
    <property type="molecule type" value="Genomic_DNA"/>
</dbReference>
<dbReference type="OrthoDB" id="912863at2759"/>
<dbReference type="Pfam" id="PF23559">
    <property type="entry name" value="WHD_DRP"/>
    <property type="match status" value="1"/>
</dbReference>
<dbReference type="InterPro" id="IPR058922">
    <property type="entry name" value="WHD_DRP"/>
</dbReference>
<dbReference type="AlphaFoldDB" id="A0A835J232"/>
<dbReference type="Proteomes" id="UP000631114">
    <property type="component" value="Unassembled WGS sequence"/>
</dbReference>
<comment type="caution">
    <text evidence="2">The sequence shown here is derived from an EMBL/GenBank/DDBJ whole genome shotgun (WGS) entry which is preliminary data.</text>
</comment>
<gene>
    <name evidence="2" type="ORF">IFM89_034456</name>
</gene>
<accession>A0A835J232</accession>
<reference evidence="2 3" key="1">
    <citation type="submission" date="2020-10" db="EMBL/GenBank/DDBJ databases">
        <title>The Coptis chinensis genome and diversification of protoberbering-type alkaloids.</title>
        <authorList>
            <person name="Wang B."/>
            <person name="Shu S."/>
            <person name="Song C."/>
            <person name="Liu Y."/>
        </authorList>
    </citation>
    <scope>NUCLEOTIDE SEQUENCE [LARGE SCALE GENOMIC DNA]</scope>
    <source>
        <strain evidence="2">HL-2020</strain>
        <tissue evidence="2">Leaf</tissue>
    </source>
</reference>
<evidence type="ECO:0000313" key="2">
    <source>
        <dbReference type="EMBL" id="KAF9626522.1"/>
    </source>
</evidence>
<dbReference type="PANTHER" id="PTHR23155:SF1205">
    <property type="entry name" value="DISEASE RESISTANCE PROTEIN RPM1"/>
    <property type="match status" value="1"/>
</dbReference>
<proteinExistence type="predicted"/>
<evidence type="ECO:0000313" key="3">
    <source>
        <dbReference type="Proteomes" id="UP000631114"/>
    </source>
</evidence>
<name>A0A835J232_9MAGN</name>
<sequence>MEGKWFFHLSDGAMARLRHLRMSLSDELSKLPDGLRSITNLQIVEIADQTGRFKQRVKENGEDWDKIEHVPFIVVLDSFSLPDFLIDGAAKDYEINVHKLISLWIAEGFVQSRRDEKIQDVAEDYLEDYIQRSMLQLALKLFGCYF</sequence>
<dbReference type="PANTHER" id="PTHR23155">
    <property type="entry name" value="DISEASE RESISTANCE PROTEIN RP"/>
    <property type="match status" value="1"/>
</dbReference>
<organism evidence="2 3">
    <name type="scientific">Coptis chinensis</name>
    <dbReference type="NCBI Taxonomy" id="261450"/>
    <lineage>
        <taxon>Eukaryota</taxon>
        <taxon>Viridiplantae</taxon>
        <taxon>Streptophyta</taxon>
        <taxon>Embryophyta</taxon>
        <taxon>Tracheophyta</taxon>
        <taxon>Spermatophyta</taxon>
        <taxon>Magnoliopsida</taxon>
        <taxon>Ranunculales</taxon>
        <taxon>Ranunculaceae</taxon>
        <taxon>Coptidoideae</taxon>
        <taxon>Coptis</taxon>
    </lineage>
</organism>
<keyword evidence="3" id="KW-1185">Reference proteome</keyword>
<feature type="domain" description="Disease resistance protein winged helix" evidence="1">
    <location>
        <begin position="91"/>
        <end position="136"/>
    </location>
</feature>
<evidence type="ECO:0000259" key="1">
    <source>
        <dbReference type="Pfam" id="PF23559"/>
    </source>
</evidence>
<protein>
    <recommendedName>
        <fullName evidence="1">Disease resistance protein winged helix domain-containing protein</fullName>
    </recommendedName>
</protein>